<dbReference type="GO" id="GO:0048471">
    <property type="term" value="C:perinuclear region of cytoplasm"/>
    <property type="evidence" value="ECO:0007669"/>
    <property type="project" value="UniProtKB-SubCell"/>
</dbReference>
<dbReference type="Pfam" id="PF13927">
    <property type="entry name" value="Ig_3"/>
    <property type="match status" value="1"/>
</dbReference>
<keyword evidence="4" id="KW-0963">Cytoplasm</keyword>
<evidence type="ECO:0000256" key="12">
    <source>
        <dbReference type="ARBA" id="ARBA00023157"/>
    </source>
</evidence>
<name>A0A8C3NI79_GEOPR</name>
<dbReference type="Ensembl" id="ENSCPVT00000022524.2">
    <property type="protein sequence ID" value="ENSCPVP00000021565.2"/>
    <property type="gene ID" value="ENSCPVG00000015549.2"/>
</dbReference>
<dbReference type="InterPro" id="IPR011029">
    <property type="entry name" value="DEATH-like_dom_sf"/>
</dbReference>
<accession>A0A8U8C1G3</accession>
<feature type="compositionally biased region" description="Pro residues" evidence="18">
    <location>
        <begin position="28"/>
        <end position="38"/>
    </location>
</feature>
<keyword evidence="14" id="KW-0393">Immunoglobulin domain</keyword>
<dbReference type="Gene3D" id="2.60.40.10">
    <property type="entry name" value="Immunoglobulins"/>
    <property type="match status" value="2"/>
</dbReference>
<dbReference type="InterPro" id="IPR041077">
    <property type="entry name" value="MALT1_Ig"/>
</dbReference>
<evidence type="ECO:0000256" key="10">
    <source>
        <dbReference type="ARBA" id="ARBA00022859"/>
    </source>
</evidence>
<dbReference type="Gene3D" id="3.40.50.1460">
    <property type="match status" value="1"/>
</dbReference>
<dbReference type="GO" id="GO:0005634">
    <property type="term" value="C:nucleus"/>
    <property type="evidence" value="ECO:0007669"/>
    <property type="project" value="UniProtKB-SubCell"/>
</dbReference>
<dbReference type="FunFam" id="2.60.40.3360:FF:000001">
    <property type="entry name" value="Mucosa-associated lymphoid tissue lymphoma translocation protein 1"/>
    <property type="match status" value="1"/>
</dbReference>
<keyword evidence="8" id="KW-0833">Ubl conjugation pathway</keyword>
<dbReference type="FunFam" id="1.10.533.10:FF:000039">
    <property type="entry name" value="Mucosa-associated lymphoid tissue lymphoma translocation protein 1"/>
    <property type="match status" value="1"/>
</dbReference>
<keyword evidence="5" id="KW-0597">Phosphoprotein</keyword>
<dbReference type="Pfam" id="PF13895">
    <property type="entry name" value="Ig_2"/>
    <property type="match status" value="1"/>
</dbReference>
<feature type="compositionally biased region" description="Low complexity" evidence="18">
    <location>
        <begin position="117"/>
        <end position="138"/>
    </location>
</feature>
<evidence type="ECO:0000313" key="19">
    <source>
        <dbReference type="Ensembl" id="ENSCPVP00000021565.2"/>
    </source>
</evidence>
<dbReference type="GO" id="GO:0043123">
    <property type="term" value="P:positive regulation of canonical NF-kappaB signal transduction"/>
    <property type="evidence" value="ECO:0007669"/>
    <property type="project" value="TreeGrafter"/>
</dbReference>
<evidence type="ECO:0000256" key="8">
    <source>
        <dbReference type="ARBA" id="ARBA00022786"/>
    </source>
</evidence>
<dbReference type="SMART" id="SM00409">
    <property type="entry name" value="IG"/>
    <property type="match status" value="2"/>
</dbReference>
<dbReference type="InterPro" id="IPR003598">
    <property type="entry name" value="Ig_sub2"/>
</dbReference>
<dbReference type="Gene3D" id="2.60.40.3360">
    <property type="match status" value="1"/>
</dbReference>
<evidence type="ECO:0000256" key="7">
    <source>
        <dbReference type="ARBA" id="ARBA00022737"/>
    </source>
</evidence>
<keyword evidence="7" id="KW-0677">Repeat</keyword>
<feature type="compositionally biased region" description="Low complexity" evidence="18">
    <location>
        <begin position="39"/>
        <end position="49"/>
    </location>
</feature>
<dbReference type="Pfam" id="PF00656">
    <property type="entry name" value="Peptidase_C14"/>
    <property type="match status" value="1"/>
</dbReference>
<evidence type="ECO:0000256" key="4">
    <source>
        <dbReference type="ARBA" id="ARBA00022490"/>
    </source>
</evidence>
<dbReference type="InterPro" id="IPR029030">
    <property type="entry name" value="Caspase-like_dom_sf"/>
</dbReference>
<dbReference type="GO" id="GO:0050852">
    <property type="term" value="P:T cell receptor signaling pathway"/>
    <property type="evidence" value="ECO:0007669"/>
    <property type="project" value="TreeGrafter"/>
</dbReference>
<keyword evidence="10" id="KW-0391">Immunity</keyword>
<accession>A0A8C3NI79</accession>
<dbReference type="InterPro" id="IPR052039">
    <property type="entry name" value="Caspase-related_regulators"/>
</dbReference>
<dbReference type="FunFam" id="2.60.40.10:FF:000585">
    <property type="entry name" value="mucosa-associated lymphoid tissue lymphoma translocation protein 1"/>
    <property type="match status" value="1"/>
</dbReference>
<dbReference type="InterPro" id="IPR011600">
    <property type="entry name" value="Pept_C14_caspase"/>
</dbReference>
<dbReference type="PANTHER" id="PTHR22576">
    <property type="entry name" value="MUCOSA ASSOCIATED LYMPHOID TISSUE LYMPHOMA TRANSLOCATION PROTEIN 1/PARACASPASE"/>
    <property type="match status" value="1"/>
</dbReference>
<dbReference type="FunFam" id="3.40.50.1460:FF:000004">
    <property type="entry name" value="Mucosa-associated lymphoid tissue lymphoma translocation protein 1"/>
    <property type="match status" value="1"/>
</dbReference>
<dbReference type="FunFam" id="2.60.40.10:FF:000492">
    <property type="entry name" value="Mucosa-associated lymphoid tissue lymphoma translocation protein 1"/>
    <property type="match status" value="1"/>
</dbReference>
<comment type="subunit">
    <text evidence="16">Homooligomer; forms oligomers which bind to TRAF6. Forms a complex with CARD14 and MALT1; resulting in the formation of a CBM (CARD14-BCL10-MALT1) complex. Forms a complex with CARD11 and MALT1; resulting in the formation of a CBM (CARD11-BCL10-MALT1) complex. Forms a complex with CARD9 and MALT1; resulting in the formation of a CBM (CARD9-BCL10-MALT1) complex.</text>
</comment>
<comment type="function">
    <text evidence="15">Protease that enhances BCL10-induced activation: acts via formation of CBM complexes that channel adaptive and innate immune signaling downstream of CARD domain-containing proteins (CARD9, CARD11 and CARD14) to activate NF-kappa-B and MAP kinase p38 pathways which stimulate expression of genes encoding pro-inflammatory cytokines and chemokines. Mediates BCL10 cleavage: MALT1-dependent BCL10 cleavage plays an important role in T-cell antigen receptor-induced integrin adhesion. Involved in the induction of T helper 17 cells (Th17) differentiation. Cleaves RC3H1 and ZC3H12A in response to T-cell receptor (TCR) stimulation which releases their cooperatively repressed targets to promote Th17 cell differentiation. Also mediates cleavage of N4BP1 in T-cells following TCR-mediated activation, leading to N4BP1 inactivation. May also have ubiquitin ligase activity: binds to TRAF6, inducing TRAF6 oligomerization and activation of its ligase activity.</text>
</comment>
<comment type="subcellular location">
    <subcellularLocation>
        <location evidence="2">Cytoplasm</location>
        <location evidence="2">Perinuclear region</location>
    </subcellularLocation>
    <subcellularLocation>
        <location evidence="1">Nucleus</location>
    </subcellularLocation>
</comment>
<keyword evidence="20" id="KW-1185">Reference proteome</keyword>
<evidence type="ECO:0000256" key="11">
    <source>
        <dbReference type="ARBA" id="ARBA00022990"/>
    </source>
</evidence>
<dbReference type="PANTHER" id="PTHR22576:SF40">
    <property type="entry name" value="MUCOSA-ASSOCIATED LYMPHOID TISSUE LYMPHOMA TRANSLOCATION PROTEIN 1"/>
    <property type="match status" value="1"/>
</dbReference>
<evidence type="ECO:0000256" key="13">
    <source>
        <dbReference type="ARBA" id="ARBA00023242"/>
    </source>
</evidence>
<dbReference type="GO" id="GO:0051240">
    <property type="term" value="P:positive regulation of multicellular organismal process"/>
    <property type="evidence" value="ECO:0007669"/>
    <property type="project" value="UniProtKB-ARBA"/>
</dbReference>
<dbReference type="GO" id="GO:0002824">
    <property type="term" value="P:positive regulation of adaptive immune response based on somatic recombination of immune receptors built from immunoglobulin superfamily domains"/>
    <property type="evidence" value="ECO:0007669"/>
    <property type="project" value="UniProtKB-ARBA"/>
</dbReference>
<sequence>MSTWVQPHPVCSLSVSDGTYPGRGAPSGPGPLGPPQGAAPPQGRAPSGPLRARRPLTAGPPRAPSGRGAPSGLGPLGPPQGAVPPQGRAPSGPLRARCPLSPQPDPAHRPVPRCPRSPRGASFRAAAPPRRAAMERGAAGPLPLSRLARPLLRRLSELLDRAAPGKGWRELAQRAGSRGTVRLSPLDLEQCSLQVLEPEGSPSWSLLKLLGDRGCTVVELAESLQALEHTEALRCLSHSGVKIVVQPDSQAVLSGQVAKLCCWATGHPFVQYQWFKQEREVPHGNSPELVLSPVSVKDSGFYICRVNSESSFMFSRWARLDVWELQDPPHGLLTGLPENKLSICNQPQPQNLTVGDALVLECGAVGNPIPHYQWFRNGFPLANGSKNVYTVTYVDVGHQGTYWCHVFNDREDEDSKKVEVIIGRKAVAVECTEEDLSDLQESDPQEESSHRPVATDKVALLIGNMSYWNHPQLKAPMVDVYELTSLLRQLDFKVVSLLDLTESEMRNAVDEFLLLLDEGVYGLLYYAGHGYENYGNSFLVPVDAPNPYRSANCLCVQNILRQMQEKRTGLNVFLLDMCRKRNEYDDTILILDALKVTANIVFGYATCQGAEAYEIQQLGLANGIFMKFLKGRLLEDKKVTVLLDEVAEDMGKCPLTKGKQALEIRSSLSEKRALTDPVQQSTSSAECLARNLQWAKAHELPESMSLEFQCGVQIQLGFAAEFSNVMIIYTQIIKKPPEITACRAHITDFPLDLDVDPKEANKGTPEETGSYLVSKDLPKHCLYTRLSSLQKLREHLIFTVCLHYEYSGIEDTMDERKEINVGKPLIAKLGLHPGFKTQNCLQTCCMPGYPFHNPVESSPEAAEYYIPSHCQPSSSPGVYHPNCACSDSITQPEACSCNGTARMLSPRHQVQHYSPTVEKQNVPVETTDDTVELEFFLSDSLSFSEQQ</sequence>
<dbReference type="GO" id="GO:0042113">
    <property type="term" value="P:B cell activation"/>
    <property type="evidence" value="ECO:0007669"/>
    <property type="project" value="TreeGrafter"/>
</dbReference>
<evidence type="ECO:0000256" key="5">
    <source>
        <dbReference type="ARBA" id="ARBA00022553"/>
    </source>
</evidence>
<dbReference type="SUPFAM" id="SSF47986">
    <property type="entry name" value="DEATH domain"/>
    <property type="match status" value="1"/>
</dbReference>
<dbReference type="PROSITE" id="PS50835">
    <property type="entry name" value="IG_LIKE"/>
    <property type="match status" value="2"/>
</dbReference>
<evidence type="ECO:0000256" key="3">
    <source>
        <dbReference type="ARBA" id="ARBA00009005"/>
    </source>
</evidence>
<reference evidence="19" key="3">
    <citation type="submission" date="2025-09" db="UniProtKB">
        <authorList>
            <consortium name="Ensembl"/>
        </authorList>
    </citation>
    <scope>IDENTIFICATION</scope>
</reference>
<dbReference type="CDD" id="cd00096">
    <property type="entry name" value="Ig"/>
    <property type="match status" value="1"/>
</dbReference>
<keyword evidence="12" id="KW-1015">Disulfide bond</keyword>
<dbReference type="PROSITE" id="PS50208">
    <property type="entry name" value="CASPASE_P20"/>
    <property type="match status" value="1"/>
</dbReference>
<keyword evidence="13" id="KW-0539">Nucleus</keyword>
<dbReference type="InterPro" id="IPR001309">
    <property type="entry name" value="Pept_C14_p20"/>
</dbReference>
<reference evidence="19" key="2">
    <citation type="submission" date="2025-08" db="UniProtKB">
        <authorList>
            <consortium name="Ensembl"/>
        </authorList>
    </citation>
    <scope>IDENTIFICATION</scope>
</reference>
<keyword evidence="6" id="KW-0645">Protease</keyword>
<dbReference type="SUPFAM" id="SSF52129">
    <property type="entry name" value="Caspase-like"/>
    <property type="match status" value="1"/>
</dbReference>
<dbReference type="InterPro" id="IPR003599">
    <property type="entry name" value="Ig_sub"/>
</dbReference>
<evidence type="ECO:0000256" key="14">
    <source>
        <dbReference type="ARBA" id="ARBA00023319"/>
    </source>
</evidence>
<dbReference type="GO" id="GO:0045087">
    <property type="term" value="P:innate immune response"/>
    <property type="evidence" value="ECO:0007669"/>
    <property type="project" value="TreeGrafter"/>
</dbReference>
<evidence type="ECO:0000256" key="16">
    <source>
        <dbReference type="ARBA" id="ARBA00065750"/>
    </source>
</evidence>
<evidence type="ECO:0000256" key="17">
    <source>
        <dbReference type="ARBA" id="ARBA00076324"/>
    </source>
</evidence>
<dbReference type="InterPro" id="IPR013783">
    <property type="entry name" value="Ig-like_fold"/>
</dbReference>
<keyword evidence="11" id="KW-0007">Acetylation</keyword>
<dbReference type="Gene3D" id="1.10.533.10">
    <property type="entry name" value="Death Domain, Fas"/>
    <property type="match status" value="1"/>
</dbReference>
<keyword evidence="9" id="KW-0378">Hydrolase</keyword>
<feature type="region of interest" description="Disordered" evidence="18">
    <location>
        <begin position="1"/>
        <end position="138"/>
    </location>
</feature>
<evidence type="ECO:0000256" key="18">
    <source>
        <dbReference type="SAM" id="MobiDB-lite"/>
    </source>
</evidence>
<evidence type="ECO:0000256" key="6">
    <source>
        <dbReference type="ARBA" id="ARBA00022670"/>
    </source>
</evidence>
<evidence type="ECO:0000256" key="9">
    <source>
        <dbReference type="ARBA" id="ARBA00022801"/>
    </source>
</evidence>
<dbReference type="Pfam" id="PF18703">
    <property type="entry name" value="MALT1_Ig"/>
    <property type="match status" value="1"/>
</dbReference>
<dbReference type="InterPro" id="IPR007110">
    <property type="entry name" value="Ig-like_dom"/>
</dbReference>
<evidence type="ECO:0000256" key="1">
    <source>
        <dbReference type="ARBA" id="ARBA00004123"/>
    </source>
</evidence>
<dbReference type="GO" id="GO:0006508">
    <property type="term" value="P:proteolysis"/>
    <property type="evidence" value="ECO:0007669"/>
    <property type="project" value="UniProtKB-KW"/>
</dbReference>
<dbReference type="InterPro" id="IPR033540">
    <property type="entry name" value="MALT1_IG-like_dom_sf"/>
</dbReference>
<dbReference type="InterPro" id="IPR036179">
    <property type="entry name" value="Ig-like_dom_sf"/>
</dbReference>
<dbReference type="GO" id="GO:0032991">
    <property type="term" value="C:protein-containing complex"/>
    <property type="evidence" value="ECO:0007669"/>
    <property type="project" value="UniProtKB-ARBA"/>
</dbReference>
<dbReference type="GO" id="GO:0005829">
    <property type="term" value="C:cytosol"/>
    <property type="evidence" value="ECO:0007669"/>
    <property type="project" value="UniProtKB-ARBA"/>
</dbReference>
<comment type="similarity">
    <text evidence="3">Belongs to the peptidase C14B family.</text>
</comment>
<proteinExistence type="inferred from homology"/>
<organism evidence="19 20">
    <name type="scientific">Geospiza parvula</name>
    <name type="common">Small tree-finch</name>
    <name type="synonym">Camarhynchus parvulus</name>
    <dbReference type="NCBI Taxonomy" id="87175"/>
    <lineage>
        <taxon>Eukaryota</taxon>
        <taxon>Metazoa</taxon>
        <taxon>Chordata</taxon>
        <taxon>Craniata</taxon>
        <taxon>Vertebrata</taxon>
        <taxon>Euteleostomi</taxon>
        <taxon>Archelosauria</taxon>
        <taxon>Archosauria</taxon>
        <taxon>Dinosauria</taxon>
        <taxon>Saurischia</taxon>
        <taxon>Theropoda</taxon>
        <taxon>Coelurosauria</taxon>
        <taxon>Aves</taxon>
        <taxon>Neognathae</taxon>
        <taxon>Neoaves</taxon>
        <taxon>Telluraves</taxon>
        <taxon>Australaves</taxon>
        <taxon>Passeriformes</taxon>
        <taxon>Thraupidae</taxon>
        <taxon>Camarhynchus</taxon>
    </lineage>
</organism>
<dbReference type="Proteomes" id="UP000694382">
    <property type="component" value="Chromosome Z"/>
</dbReference>
<evidence type="ECO:0000256" key="2">
    <source>
        <dbReference type="ARBA" id="ARBA00004556"/>
    </source>
</evidence>
<reference evidence="19" key="1">
    <citation type="submission" date="2020-02" db="EMBL/GenBank/DDBJ databases">
        <authorList>
            <person name="Enbody D E."/>
            <person name="Pettersson E M."/>
        </authorList>
    </citation>
    <scope>NUCLEOTIDE SEQUENCE [LARGE SCALE GENOMIC DNA]</scope>
</reference>
<dbReference type="GO" id="GO:0002699">
    <property type="term" value="P:positive regulation of immune effector process"/>
    <property type="evidence" value="ECO:0007669"/>
    <property type="project" value="UniProtKB-ARBA"/>
</dbReference>
<evidence type="ECO:0000313" key="20">
    <source>
        <dbReference type="Proteomes" id="UP000694382"/>
    </source>
</evidence>
<protein>
    <recommendedName>
        <fullName evidence="17">Paracaspase</fullName>
    </recommendedName>
</protein>
<dbReference type="GO" id="GO:0004197">
    <property type="term" value="F:cysteine-type endopeptidase activity"/>
    <property type="evidence" value="ECO:0007669"/>
    <property type="project" value="InterPro"/>
</dbReference>
<dbReference type="SUPFAM" id="SSF48726">
    <property type="entry name" value="Immunoglobulin"/>
    <property type="match status" value="2"/>
</dbReference>
<evidence type="ECO:0000256" key="15">
    <source>
        <dbReference type="ARBA" id="ARBA00056630"/>
    </source>
</evidence>
<dbReference type="SMART" id="SM00408">
    <property type="entry name" value="IGc2"/>
    <property type="match status" value="2"/>
</dbReference>
<dbReference type="AlphaFoldDB" id="A0A8C3NI79"/>